<keyword evidence="19" id="KW-0915">Sodium</keyword>
<evidence type="ECO:0000256" key="8">
    <source>
        <dbReference type="ARBA" id="ARBA00022448"/>
    </source>
</evidence>
<accession>A0A6G7VN18</accession>
<protein>
    <recommendedName>
        <fullName evidence="7">Na(+)-translocating NADH-quinone reductase subunit F</fullName>
        <ecNumber evidence="6">7.2.1.1</ecNumber>
    </recommendedName>
    <alternativeName>
        <fullName evidence="25">NQR complex subunit F</fullName>
    </alternativeName>
    <alternativeName>
        <fullName evidence="24">NQR-1 subunit F</fullName>
    </alternativeName>
</protein>
<evidence type="ECO:0000259" key="27">
    <source>
        <dbReference type="PROSITE" id="PS51085"/>
    </source>
</evidence>
<dbReference type="InterPro" id="IPR012675">
    <property type="entry name" value="Beta-grasp_dom_sf"/>
</dbReference>
<dbReference type="Proteomes" id="UP000500791">
    <property type="component" value="Chromosome"/>
</dbReference>
<evidence type="ECO:0000256" key="11">
    <source>
        <dbReference type="ARBA" id="ARBA00022630"/>
    </source>
</evidence>
<dbReference type="Pfam" id="PF00970">
    <property type="entry name" value="FAD_binding_6"/>
    <property type="match status" value="1"/>
</dbReference>
<dbReference type="SUPFAM" id="SSF54292">
    <property type="entry name" value="2Fe-2S ferredoxin-like"/>
    <property type="match status" value="1"/>
</dbReference>
<dbReference type="Gene3D" id="2.40.30.10">
    <property type="entry name" value="Translation factors"/>
    <property type="match status" value="1"/>
</dbReference>
<dbReference type="Gene3D" id="3.40.50.80">
    <property type="entry name" value="Nucleotide-binding domain of ferredoxin-NADP reductase (FNR) module"/>
    <property type="match status" value="1"/>
</dbReference>
<dbReference type="EC" id="7.2.1.1" evidence="6"/>
<dbReference type="InterPro" id="IPR001709">
    <property type="entry name" value="Flavoprot_Pyr_Nucl_cyt_Rdtase"/>
</dbReference>
<evidence type="ECO:0000256" key="18">
    <source>
        <dbReference type="ARBA" id="ARBA00023027"/>
    </source>
</evidence>
<evidence type="ECO:0000256" key="24">
    <source>
        <dbReference type="ARBA" id="ARBA00030032"/>
    </source>
</evidence>
<dbReference type="PRINTS" id="PR00371">
    <property type="entry name" value="FPNCR"/>
</dbReference>
<keyword evidence="10" id="KW-0997">Cell inner membrane</keyword>
<dbReference type="GO" id="GO:0051537">
    <property type="term" value="F:2 iron, 2 sulfur cluster binding"/>
    <property type="evidence" value="ECO:0007669"/>
    <property type="project" value="UniProtKB-KW"/>
</dbReference>
<dbReference type="PROSITE" id="PS51384">
    <property type="entry name" value="FAD_FR"/>
    <property type="match status" value="1"/>
</dbReference>
<comment type="function">
    <text evidence="2">NQR complex catalyzes the reduction of ubiquinone-1 to ubiquinol by two successive reactions, coupled with the transport of Na(+) ions from the cytoplasm to the periplasm. The first step is catalyzed by NqrF, which accepts electrons from NADH and reduces ubiquinone-1 to ubisemiquinone by a one-electron transfer pathway.</text>
</comment>
<dbReference type="Pfam" id="PF00175">
    <property type="entry name" value="NAD_binding_1"/>
    <property type="match status" value="1"/>
</dbReference>
<keyword evidence="16" id="KW-0408">Iron</keyword>
<comment type="catalytic activity">
    <reaction evidence="26">
        <text>a ubiquinone + n Na(+)(in) + NADH + H(+) = a ubiquinol + n Na(+)(out) + NAD(+)</text>
        <dbReference type="Rhea" id="RHEA:47748"/>
        <dbReference type="Rhea" id="RHEA-COMP:9565"/>
        <dbReference type="Rhea" id="RHEA-COMP:9566"/>
        <dbReference type="ChEBI" id="CHEBI:15378"/>
        <dbReference type="ChEBI" id="CHEBI:16389"/>
        <dbReference type="ChEBI" id="CHEBI:17976"/>
        <dbReference type="ChEBI" id="CHEBI:29101"/>
        <dbReference type="ChEBI" id="CHEBI:57540"/>
        <dbReference type="ChEBI" id="CHEBI:57945"/>
        <dbReference type="EC" id="7.2.1.1"/>
    </reaction>
</comment>
<evidence type="ECO:0000313" key="30">
    <source>
        <dbReference type="Proteomes" id="UP000500791"/>
    </source>
</evidence>
<dbReference type="GO" id="GO:0006814">
    <property type="term" value="P:sodium ion transport"/>
    <property type="evidence" value="ECO:0007669"/>
    <property type="project" value="UniProtKB-KW"/>
</dbReference>
<gene>
    <name evidence="29" type="ORF">G8E03_12325</name>
</gene>
<evidence type="ECO:0000256" key="1">
    <source>
        <dbReference type="ARBA" id="ARBA00001974"/>
    </source>
</evidence>
<dbReference type="PANTHER" id="PTHR43644:SF1">
    <property type="entry name" value="NAD(P)H-FLAVIN REDUCTASE"/>
    <property type="match status" value="1"/>
</dbReference>
<evidence type="ECO:0000256" key="26">
    <source>
        <dbReference type="ARBA" id="ARBA00048891"/>
    </source>
</evidence>
<dbReference type="KEGG" id="mon:G8E03_12325"/>
<feature type="domain" description="FAD-binding FR-type" evidence="28">
    <location>
        <begin position="127"/>
        <end position="267"/>
    </location>
</feature>
<dbReference type="Gene3D" id="3.10.20.30">
    <property type="match status" value="1"/>
</dbReference>
<evidence type="ECO:0000256" key="4">
    <source>
        <dbReference type="ARBA" id="ARBA00005570"/>
    </source>
</evidence>
<dbReference type="PRINTS" id="PR00406">
    <property type="entry name" value="CYTB5RDTASE"/>
</dbReference>
<dbReference type="CDD" id="cd00207">
    <property type="entry name" value="fer2"/>
    <property type="match status" value="1"/>
</dbReference>
<dbReference type="FunFam" id="3.40.50.80:FF:000014">
    <property type="entry name" value="Na(+)-translocating NADH-quinone reductase subunit F"/>
    <property type="match status" value="1"/>
</dbReference>
<keyword evidence="13" id="KW-0479">Metal-binding</keyword>
<keyword evidence="22" id="KW-0472">Membrane</keyword>
<dbReference type="InterPro" id="IPR017938">
    <property type="entry name" value="Riboflavin_synthase-like_b-brl"/>
</dbReference>
<dbReference type="GO" id="GO:0016655">
    <property type="term" value="F:oxidoreductase activity, acting on NAD(P)H, quinone or similar compound as acceptor"/>
    <property type="evidence" value="ECO:0007669"/>
    <property type="project" value="InterPro"/>
</dbReference>
<dbReference type="GO" id="GO:0046872">
    <property type="term" value="F:metal ion binding"/>
    <property type="evidence" value="ECO:0007669"/>
    <property type="project" value="UniProtKB-KW"/>
</dbReference>
<evidence type="ECO:0000256" key="22">
    <source>
        <dbReference type="ARBA" id="ARBA00023136"/>
    </source>
</evidence>
<keyword evidence="14" id="KW-0274">FAD</keyword>
<evidence type="ECO:0000256" key="2">
    <source>
        <dbReference type="ARBA" id="ARBA00002972"/>
    </source>
</evidence>
<organism evidence="29 30">
    <name type="scientific">Pontivivens nitratireducens</name>
    <dbReference type="NCBI Taxonomy" id="2758038"/>
    <lineage>
        <taxon>Bacteria</taxon>
        <taxon>Pseudomonadati</taxon>
        <taxon>Pseudomonadota</taxon>
        <taxon>Alphaproteobacteria</taxon>
        <taxon>Rhodobacterales</taxon>
        <taxon>Paracoccaceae</taxon>
        <taxon>Pontivivens</taxon>
    </lineage>
</organism>
<dbReference type="InterPro" id="IPR001041">
    <property type="entry name" value="2Fe-2S_ferredoxin-type"/>
</dbReference>
<reference evidence="29 30" key="1">
    <citation type="submission" date="2020-03" db="EMBL/GenBank/DDBJ databases">
        <title>Complete genome sequence of Monaibacterium sp. ALG8 with diverse plasmids.</title>
        <authorList>
            <person name="Sun C."/>
        </authorList>
    </citation>
    <scope>NUCLEOTIDE SEQUENCE [LARGE SCALE GENOMIC DNA]</scope>
    <source>
        <strain evidence="29 30">ALG8</strain>
    </source>
</reference>
<dbReference type="Pfam" id="PF00111">
    <property type="entry name" value="Fer2"/>
    <property type="match status" value="1"/>
</dbReference>
<feature type="domain" description="2Fe-2S ferredoxin-type" evidence="27">
    <location>
        <begin position="33"/>
        <end position="124"/>
    </location>
</feature>
<dbReference type="CDD" id="cd06188">
    <property type="entry name" value="NADH_quinone_reductase"/>
    <property type="match status" value="1"/>
</dbReference>
<evidence type="ECO:0000256" key="3">
    <source>
        <dbReference type="ARBA" id="ARBA00004533"/>
    </source>
</evidence>
<evidence type="ECO:0000259" key="28">
    <source>
        <dbReference type="PROSITE" id="PS51384"/>
    </source>
</evidence>
<dbReference type="SUPFAM" id="SSF63380">
    <property type="entry name" value="Riboflavin synthase domain-like"/>
    <property type="match status" value="1"/>
</dbReference>
<keyword evidence="30" id="KW-1185">Reference proteome</keyword>
<evidence type="ECO:0000256" key="15">
    <source>
        <dbReference type="ARBA" id="ARBA00022967"/>
    </source>
</evidence>
<comment type="subcellular location">
    <subcellularLocation>
        <location evidence="3">Cell inner membrane</location>
    </subcellularLocation>
</comment>
<evidence type="ECO:0000313" key="29">
    <source>
        <dbReference type="EMBL" id="QIK41483.1"/>
    </source>
</evidence>
<keyword evidence="8" id="KW-0813">Transport</keyword>
<keyword evidence="11" id="KW-0285">Flavoprotein</keyword>
<keyword evidence="17" id="KW-0411">Iron-sulfur</keyword>
<dbReference type="InterPro" id="IPR010205">
    <property type="entry name" value="NqrF"/>
</dbReference>
<evidence type="ECO:0000256" key="21">
    <source>
        <dbReference type="ARBA" id="ARBA00023075"/>
    </source>
</evidence>
<dbReference type="InterPro" id="IPR008333">
    <property type="entry name" value="Cbr1-like_FAD-bd_dom"/>
</dbReference>
<keyword evidence="23" id="KW-0739">Sodium transport</keyword>
<dbReference type="RefSeq" id="WP_166192351.1">
    <property type="nucleotide sequence ID" value="NZ_CP049811.1"/>
</dbReference>
<comment type="similarity">
    <text evidence="4">Belongs to the NqrF family.</text>
</comment>
<dbReference type="InterPro" id="IPR036010">
    <property type="entry name" value="2Fe-2S_ferredoxin-like_sf"/>
</dbReference>
<dbReference type="InterPro" id="IPR001433">
    <property type="entry name" value="OxRdtase_FAD/NAD-bd"/>
</dbReference>
<evidence type="ECO:0000256" key="13">
    <source>
        <dbReference type="ARBA" id="ARBA00022723"/>
    </source>
</evidence>
<dbReference type="InterPro" id="IPR017927">
    <property type="entry name" value="FAD-bd_FR_type"/>
</dbReference>
<evidence type="ECO:0000256" key="6">
    <source>
        <dbReference type="ARBA" id="ARBA00013099"/>
    </source>
</evidence>
<dbReference type="InterPro" id="IPR039261">
    <property type="entry name" value="FNR_nucleotide-bd"/>
</dbReference>
<evidence type="ECO:0000256" key="5">
    <source>
        <dbReference type="ARBA" id="ARBA00011309"/>
    </source>
</evidence>
<evidence type="ECO:0000256" key="9">
    <source>
        <dbReference type="ARBA" id="ARBA00022475"/>
    </source>
</evidence>
<dbReference type="NCBIfam" id="TIGR01941">
    <property type="entry name" value="nqrF"/>
    <property type="match status" value="1"/>
</dbReference>
<evidence type="ECO:0000256" key="23">
    <source>
        <dbReference type="ARBA" id="ARBA00023201"/>
    </source>
</evidence>
<keyword evidence="15" id="KW-1278">Translocase</keyword>
<dbReference type="EMBL" id="CP049811">
    <property type="protein sequence ID" value="QIK41483.1"/>
    <property type="molecule type" value="Genomic_DNA"/>
</dbReference>
<comment type="cofactor">
    <cofactor evidence="1">
        <name>FAD</name>
        <dbReference type="ChEBI" id="CHEBI:57692"/>
    </cofactor>
</comment>
<dbReference type="AlphaFoldDB" id="A0A6G7VN18"/>
<name>A0A6G7VN18_9RHOB</name>
<keyword evidence="18" id="KW-0520">NAD</keyword>
<keyword evidence="12" id="KW-0001">2Fe-2S</keyword>
<dbReference type="PROSITE" id="PS51085">
    <property type="entry name" value="2FE2S_FER_2"/>
    <property type="match status" value="1"/>
</dbReference>
<keyword evidence="20" id="KW-0406">Ion transport</keyword>
<keyword evidence="21 29" id="KW-0830">Ubiquinone</keyword>
<proteinExistence type="inferred from homology"/>
<dbReference type="SUPFAM" id="SSF52343">
    <property type="entry name" value="Ferredoxin reductase-like, C-terminal NADP-linked domain"/>
    <property type="match status" value="1"/>
</dbReference>
<dbReference type="GO" id="GO:0005886">
    <property type="term" value="C:plasma membrane"/>
    <property type="evidence" value="ECO:0007669"/>
    <property type="project" value="UniProtKB-SubCell"/>
</dbReference>
<evidence type="ECO:0000256" key="17">
    <source>
        <dbReference type="ARBA" id="ARBA00023014"/>
    </source>
</evidence>
<dbReference type="PANTHER" id="PTHR43644">
    <property type="entry name" value="NA(+)-TRANSLOCATING NADH-QUINONE REDUCTASE SUBUNIT"/>
    <property type="match status" value="1"/>
</dbReference>
<sequence>MTEIIVGSLLLITLILLQTIFVVAARAALVPDRSISLRVNGDTTIPARTGQKLLTALTDNGILIPSACAGAGTCGLCRVQIPDGPDLLPVEAARFSRSEARAGMHLACQVVLRDDMALQIDEALLSAETFELNVVSTRQLTPLISEVVLQMPTGRLPDIHAGSFLQITAPPYSLDYQQIDVPPVFEDQWSALRHLSISTGSEVTRAYSVANRPEDTEAGLLVLNIRLALPPPSVPGAPPGVVSSYLFSRRSGDRISASGPYGSFRVQNTEREMVFIGGGVGMAPLRAMIFEQLSRPDQSRKITFWYGARSADDLYYVDELDALAARYPNFEWTVAISDPQHTEGWSGRTGFVHLVVYEDHLRDHPAPESCEYYLCGPPLMTQAVLAMLDDLGVEPDHIFNDDFGV</sequence>
<comment type="subunit">
    <text evidence="5">Composed of six subunits; NqrA, NqrB, NqrC, NqrD, NqrE and NqrF.</text>
</comment>
<evidence type="ECO:0000256" key="19">
    <source>
        <dbReference type="ARBA" id="ARBA00023053"/>
    </source>
</evidence>
<keyword evidence="9" id="KW-1003">Cell membrane</keyword>
<evidence type="ECO:0000256" key="12">
    <source>
        <dbReference type="ARBA" id="ARBA00022714"/>
    </source>
</evidence>
<evidence type="ECO:0000256" key="7">
    <source>
        <dbReference type="ARBA" id="ARBA00019729"/>
    </source>
</evidence>
<evidence type="ECO:0000256" key="14">
    <source>
        <dbReference type="ARBA" id="ARBA00022827"/>
    </source>
</evidence>
<evidence type="ECO:0000256" key="25">
    <source>
        <dbReference type="ARBA" id="ARBA00030787"/>
    </source>
</evidence>
<evidence type="ECO:0000256" key="16">
    <source>
        <dbReference type="ARBA" id="ARBA00023004"/>
    </source>
</evidence>
<evidence type="ECO:0000256" key="10">
    <source>
        <dbReference type="ARBA" id="ARBA00022519"/>
    </source>
</evidence>
<evidence type="ECO:0000256" key="20">
    <source>
        <dbReference type="ARBA" id="ARBA00023065"/>
    </source>
</evidence>